<organism evidence="1 2">
    <name type="scientific">Aeoliella mucimassa</name>
    <dbReference type="NCBI Taxonomy" id="2527972"/>
    <lineage>
        <taxon>Bacteria</taxon>
        <taxon>Pseudomonadati</taxon>
        <taxon>Planctomycetota</taxon>
        <taxon>Planctomycetia</taxon>
        <taxon>Pirellulales</taxon>
        <taxon>Lacipirellulaceae</taxon>
        <taxon>Aeoliella</taxon>
    </lineage>
</organism>
<sequence length="45" mass="4742">MGKITFLAMSIWANLGVLAIVAAFLPARCDDQPGFCTGTLEILDG</sequence>
<dbReference type="Proteomes" id="UP000315750">
    <property type="component" value="Chromosome"/>
</dbReference>
<evidence type="ECO:0000313" key="2">
    <source>
        <dbReference type="Proteomes" id="UP000315750"/>
    </source>
</evidence>
<accession>A0A518AGN9</accession>
<reference evidence="1 2" key="1">
    <citation type="submission" date="2019-02" db="EMBL/GenBank/DDBJ databases">
        <title>Deep-cultivation of Planctomycetes and their phenomic and genomic characterization uncovers novel biology.</title>
        <authorList>
            <person name="Wiegand S."/>
            <person name="Jogler M."/>
            <person name="Boedeker C."/>
            <person name="Pinto D."/>
            <person name="Vollmers J."/>
            <person name="Rivas-Marin E."/>
            <person name="Kohn T."/>
            <person name="Peeters S.H."/>
            <person name="Heuer A."/>
            <person name="Rast P."/>
            <person name="Oberbeckmann S."/>
            <person name="Bunk B."/>
            <person name="Jeske O."/>
            <person name="Meyerdierks A."/>
            <person name="Storesund J.E."/>
            <person name="Kallscheuer N."/>
            <person name="Luecker S."/>
            <person name="Lage O.M."/>
            <person name="Pohl T."/>
            <person name="Merkel B.J."/>
            <person name="Hornburger P."/>
            <person name="Mueller R.-W."/>
            <person name="Bruemmer F."/>
            <person name="Labrenz M."/>
            <person name="Spormann A.M."/>
            <person name="Op den Camp H."/>
            <person name="Overmann J."/>
            <person name="Amann R."/>
            <person name="Jetten M.S.M."/>
            <person name="Mascher T."/>
            <person name="Medema M.H."/>
            <person name="Devos D.P."/>
            <person name="Kaster A.-K."/>
            <person name="Ovreas L."/>
            <person name="Rohde M."/>
            <person name="Galperin M.Y."/>
            <person name="Jogler C."/>
        </authorList>
    </citation>
    <scope>NUCLEOTIDE SEQUENCE [LARGE SCALE GENOMIC DNA]</scope>
    <source>
        <strain evidence="1 2">Pan181</strain>
    </source>
</reference>
<name>A0A518AGN9_9BACT</name>
<evidence type="ECO:0000313" key="1">
    <source>
        <dbReference type="EMBL" id="QDU53896.1"/>
    </source>
</evidence>
<protein>
    <submittedName>
        <fullName evidence="1">Uncharacterized protein</fullName>
    </submittedName>
</protein>
<dbReference type="EMBL" id="CP036278">
    <property type="protein sequence ID" value="QDU53896.1"/>
    <property type="molecule type" value="Genomic_DNA"/>
</dbReference>
<dbReference type="AlphaFoldDB" id="A0A518AGN9"/>
<proteinExistence type="predicted"/>
<keyword evidence="2" id="KW-1185">Reference proteome</keyword>
<gene>
    <name evidence="1" type="ORF">Pan181_00740</name>
</gene>
<dbReference type="KEGG" id="amuc:Pan181_00740"/>